<proteinExistence type="predicted"/>
<dbReference type="AlphaFoldDB" id="S4PIX8"/>
<dbReference type="EMBL" id="GAIX01002822">
    <property type="protein sequence ID" value="JAA89738.1"/>
    <property type="molecule type" value="Transcribed_RNA"/>
</dbReference>
<name>S4PIX8_9NEOP</name>
<feature type="non-terminal residue" evidence="1">
    <location>
        <position position="125"/>
    </location>
</feature>
<sequence length="125" mass="13766">MTINYRQGVVSGPSNSGVLQSDIENIVSVPPCSTETPSSSPLRPMSPETQELFNTLSEHQNILLDNRDISHHEDIVCDFDSDDSVRDPNFNICHKRGVNISESTTSCSSLNNNEACANNLMLLEE</sequence>
<reference evidence="1" key="2">
    <citation type="submission" date="2013-05" db="EMBL/GenBank/DDBJ databases">
        <authorList>
            <person name="Carter J.-M."/>
            <person name="Baker S.C."/>
            <person name="Pink R."/>
            <person name="Carter D.R.F."/>
            <person name="Collins A."/>
            <person name="Tomlin J."/>
            <person name="Gibbs M."/>
            <person name="Breuker C.J."/>
        </authorList>
    </citation>
    <scope>NUCLEOTIDE SEQUENCE</scope>
    <source>
        <tissue evidence="1">Ovary</tissue>
    </source>
</reference>
<protein>
    <submittedName>
        <fullName evidence="1">Uncharacterized protein</fullName>
    </submittedName>
</protein>
<accession>S4PIX8</accession>
<organism evidence="1">
    <name type="scientific">Pararge aegeria</name>
    <name type="common">speckled wood butterfly</name>
    <dbReference type="NCBI Taxonomy" id="116150"/>
    <lineage>
        <taxon>Eukaryota</taxon>
        <taxon>Metazoa</taxon>
        <taxon>Ecdysozoa</taxon>
        <taxon>Arthropoda</taxon>
        <taxon>Hexapoda</taxon>
        <taxon>Insecta</taxon>
        <taxon>Pterygota</taxon>
        <taxon>Neoptera</taxon>
        <taxon>Endopterygota</taxon>
        <taxon>Lepidoptera</taxon>
        <taxon>Glossata</taxon>
        <taxon>Ditrysia</taxon>
        <taxon>Papilionoidea</taxon>
        <taxon>Nymphalidae</taxon>
        <taxon>Satyrinae</taxon>
        <taxon>Satyrini</taxon>
        <taxon>Parargina</taxon>
        <taxon>Pararge</taxon>
    </lineage>
</organism>
<evidence type="ECO:0000313" key="1">
    <source>
        <dbReference type="EMBL" id="JAA89738.1"/>
    </source>
</evidence>
<reference evidence="1" key="1">
    <citation type="journal article" date="2013" name="BMC Genomics">
        <title>Unscrambling butterfly oogenesis.</title>
        <authorList>
            <person name="Carter J.M."/>
            <person name="Baker S.C."/>
            <person name="Pink R."/>
            <person name="Carter D.R."/>
            <person name="Collins A."/>
            <person name="Tomlin J."/>
            <person name="Gibbs M."/>
            <person name="Breuker C.J."/>
        </authorList>
    </citation>
    <scope>NUCLEOTIDE SEQUENCE</scope>
    <source>
        <tissue evidence="1">Ovary</tissue>
    </source>
</reference>